<dbReference type="Gene3D" id="3.40.430.10">
    <property type="entry name" value="Dihydrofolate Reductase, subunit A"/>
    <property type="match status" value="1"/>
</dbReference>
<dbReference type="AlphaFoldDB" id="A0A110B1Y3"/>
<protein>
    <submittedName>
        <fullName evidence="1">Uncharacterized protein</fullName>
    </submittedName>
</protein>
<gene>
    <name evidence="1" type="ORF">MgSA37_01203</name>
</gene>
<reference evidence="1 2" key="1">
    <citation type="submission" date="2015-12" db="EMBL/GenBank/DDBJ databases">
        <title>Genome sequence of Mucilaginibacter gotjawali.</title>
        <authorList>
            <person name="Lee J.S."/>
            <person name="Lee K.C."/>
            <person name="Kim K.K."/>
            <person name="Lee B.W."/>
        </authorList>
    </citation>
    <scope>NUCLEOTIDE SEQUENCE [LARGE SCALE GENOMIC DNA]</scope>
    <source>
        <strain evidence="1 2">SA3-7</strain>
    </source>
</reference>
<dbReference type="InterPro" id="IPR050765">
    <property type="entry name" value="Riboflavin_Biosynth_HTPR"/>
</dbReference>
<dbReference type="InterPro" id="IPR024072">
    <property type="entry name" value="DHFR-like_dom_sf"/>
</dbReference>
<dbReference type="GO" id="GO:0008703">
    <property type="term" value="F:5-amino-6-(5-phosphoribosylamino)uracil reductase activity"/>
    <property type="evidence" value="ECO:0007669"/>
    <property type="project" value="InterPro"/>
</dbReference>
<proteinExistence type="predicted"/>
<dbReference type="Proteomes" id="UP000218263">
    <property type="component" value="Chromosome"/>
</dbReference>
<evidence type="ECO:0000313" key="1">
    <source>
        <dbReference type="EMBL" id="BAU53036.1"/>
    </source>
</evidence>
<dbReference type="KEGG" id="mgot:MgSA37_01203"/>
<dbReference type="OrthoDB" id="195113at2"/>
<dbReference type="PANTHER" id="PTHR38011">
    <property type="entry name" value="DIHYDROFOLATE REDUCTASE FAMILY PROTEIN (AFU_ORTHOLOGUE AFUA_8G06820)"/>
    <property type="match status" value="1"/>
</dbReference>
<organism evidence="1 2">
    <name type="scientific">Mucilaginibacter gotjawali</name>
    <dbReference type="NCBI Taxonomy" id="1550579"/>
    <lineage>
        <taxon>Bacteria</taxon>
        <taxon>Pseudomonadati</taxon>
        <taxon>Bacteroidota</taxon>
        <taxon>Sphingobacteriia</taxon>
        <taxon>Sphingobacteriales</taxon>
        <taxon>Sphingobacteriaceae</taxon>
        <taxon>Mucilaginibacter</taxon>
    </lineage>
</organism>
<keyword evidence="2" id="KW-1185">Reference proteome</keyword>
<accession>A0A110B1Y3</accession>
<name>A0A110B1Y3_9SPHI</name>
<dbReference type="PANTHER" id="PTHR38011:SF11">
    <property type="entry name" value="2,5-DIAMINO-6-RIBOSYLAMINO-4(3H)-PYRIMIDINONE 5'-PHOSPHATE REDUCTASE"/>
    <property type="match status" value="1"/>
</dbReference>
<evidence type="ECO:0000313" key="2">
    <source>
        <dbReference type="Proteomes" id="UP000218263"/>
    </source>
</evidence>
<dbReference type="InterPro" id="IPR002734">
    <property type="entry name" value="RibDG_C"/>
</dbReference>
<sequence>MRKVIIAINMSIDGCVGHMSLPGPDEEVGGYFNDLMQQDVDLIAYGRKMYEIMFPYWADEANWADESDTEFGQRLIAFDKVVFSRTLANAEYNTRVVSTDPVEELLKLKHQPGKNIYVGTVSMLPQLARAGVIDEYHLVVHPVIVGQGTRLVEDGALAERLSLKLVESKVFKSGCVALKYVKS</sequence>
<dbReference type="EMBL" id="AP017313">
    <property type="protein sequence ID" value="BAU53036.1"/>
    <property type="molecule type" value="Genomic_DNA"/>
</dbReference>
<dbReference type="Pfam" id="PF01872">
    <property type="entry name" value="RibD_C"/>
    <property type="match status" value="1"/>
</dbReference>
<dbReference type="SUPFAM" id="SSF53597">
    <property type="entry name" value="Dihydrofolate reductase-like"/>
    <property type="match status" value="1"/>
</dbReference>
<dbReference type="GO" id="GO:0009231">
    <property type="term" value="P:riboflavin biosynthetic process"/>
    <property type="evidence" value="ECO:0007669"/>
    <property type="project" value="InterPro"/>
</dbReference>
<dbReference type="RefSeq" id="WP_096350311.1">
    <property type="nucleotide sequence ID" value="NZ_AP017313.1"/>
</dbReference>